<reference evidence="10" key="2">
    <citation type="submission" date="2023-06" db="EMBL/GenBank/DDBJ databases">
        <authorList>
            <consortium name="Lawrence Berkeley National Laboratory"/>
            <person name="Haridas S."/>
            <person name="Hensen N."/>
            <person name="Bonometti L."/>
            <person name="Westerberg I."/>
            <person name="Brannstrom I.O."/>
            <person name="Guillou S."/>
            <person name="Cros-Aarteil S."/>
            <person name="Calhoun S."/>
            <person name="Kuo A."/>
            <person name="Mondo S."/>
            <person name="Pangilinan J."/>
            <person name="Riley R."/>
            <person name="Labutti K."/>
            <person name="Andreopoulos B."/>
            <person name="Lipzen A."/>
            <person name="Chen C."/>
            <person name="Yanf M."/>
            <person name="Daum C."/>
            <person name="Ng V."/>
            <person name="Clum A."/>
            <person name="Steindorff A."/>
            <person name="Ohm R."/>
            <person name="Martin F."/>
            <person name="Silar P."/>
            <person name="Natvig D."/>
            <person name="Lalanne C."/>
            <person name="Gautier V."/>
            <person name="Ament-Velasquez S.L."/>
            <person name="Kruys A."/>
            <person name="Hutchinson M.I."/>
            <person name="Powell A.J."/>
            <person name="Barry K."/>
            <person name="Miller A.N."/>
            <person name="Grigoriev I.V."/>
            <person name="Debuchy R."/>
            <person name="Gladieux P."/>
            <person name="Thoren M.H."/>
            <person name="Johannesson H."/>
        </authorList>
    </citation>
    <scope>NUCLEOTIDE SEQUENCE</scope>
    <source>
        <strain evidence="10">CBS 314.62</strain>
    </source>
</reference>
<dbReference type="InterPro" id="IPR036236">
    <property type="entry name" value="Znf_C2H2_sf"/>
</dbReference>
<dbReference type="InterPro" id="IPR013087">
    <property type="entry name" value="Znf_C2H2_type"/>
</dbReference>
<feature type="compositionally biased region" description="Polar residues" evidence="8">
    <location>
        <begin position="260"/>
        <end position="288"/>
    </location>
</feature>
<reference evidence="10" key="1">
    <citation type="journal article" date="2023" name="Mol. Phylogenet. Evol.">
        <title>Genome-scale phylogeny and comparative genomics of the fungal order Sordariales.</title>
        <authorList>
            <person name="Hensen N."/>
            <person name="Bonometti L."/>
            <person name="Westerberg I."/>
            <person name="Brannstrom I.O."/>
            <person name="Guillou S."/>
            <person name="Cros-Aarteil S."/>
            <person name="Calhoun S."/>
            <person name="Haridas S."/>
            <person name="Kuo A."/>
            <person name="Mondo S."/>
            <person name="Pangilinan J."/>
            <person name="Riley R."/>
            <person name="LaButti K."/>
            <person name="Andreopoulos B."/>
            <person name="Lipzen A."/>
            <person name="Chen C."/>
            <person name="Yan M."/>
            <person name="Daum C."/>
            <person name="Ng V."/>
            <person name="Clum A."/>
            <person name="Steindorff A."/>
            <person name="Ohm R.A."/>
            <person name="Martin F."/>
            <person name="Silar P."/>
            <person name="Natvig D.O."/>
            <person name="Lalanne C."/>
            <person name="Gautier V."/>
            <person name="Ament-Velasquez S.L."/>
            <person name="Kruys A."/>
            <person name="Hutchinson M.I."/>
            <person name="Powell A.J."/>
            <person name="Barry K."/>
            <person name="Miller A.N."/>
            <person name="Grigoriev I.V."/>
            <person name="Debuchy R."/>
            <person name="Gladieux P."/>
            <person name="Hiltunen Thoren M."/>
            <person name="Johannesson H."/>
        </authorList>
    </citation>
    <scope>NUCLEOTIDE SEQUENCE</scope>
    <source>
        <strain evidence="10">CBS 314.62</strain>
    </source>
</reference>
<dbReference type="GO" id="GO:0000785">
    <property type="term" value="C:chromatin"/>
    <property type="evidence" value="ECO:0007669"/>
    <property type="project" value="TreeGrafter"/>
</dbReference>
<dbReference type="GO" id="GO:0005634">
    <property type="term" value="C:nucleus"/>
    <property type="evidence" value="ECO:0007669"/>
    <property type="project" value="UniProtKB-SubCell"/>
</dbReference>
<feature type="region of interest" description="Disordered" evidence="8">
    <location>
        <begin position="258"/>
        <end position="289"/>
    </location>
</feature>
<feature type="region of interest" description="Disordered" evidence="8">
    <location>
        <begin position="53"/>
        <end position="137"/>
    </location>
</feature>
<proteinExistence type="predicted"/>
<evidence type="ECO:0000256" key="1">
    <source>
        <dbReference type="ARBA" id="ARBA00004123"/>
    </source>
</evidence>
<evidence type="ECO:0000256" key="6">
    <source>
        <dbReference type="ARBA" id="ARBA00023242"/>
    </source>
</evidence>
<dbReference type="AlphaFoldDB" id="A0AAE0X8P2"/>
<feature type="compositionally biased region" description="Low complexity" evidence="8">
    <location>
        <begin position="65"/>
        <end position="81"/>
    </location>
</feature>
<keyword evidence="3" id="KW-0677">Repeat</keyword>
<keyword evidence="4 7" id="KW-0863">Zinc-finger</keyword>
<keyword evidence="11" id="KW-1185">Reference proteome</keyword>
<dbReference type="GO" id="GO:0000981">
    <property type="term" value="F:DNA-binding transcription factor activity, RNA polymerase II-specific"/>
    <property type="evidence" value="ECO:0007669"/>
    <property type="project" value="InterPro"/>
</dbReference>
<keyword evidence="6" id="KW-0539">Nucleus</keyword>
<dbReference type="SUPFAM" id="SSF57667">
    <property type="entry name" value="beta-beta-alpha zinc fingers"/>
    <property type="match status" value="1"/>
</dbReference>
<evidence type="ECO:0000313" key="10">
    <source>
        <dbReference type="EMBL" id="KAK3688060.1"/>
    </source>
</evidence>
<dbReference type="Pfam" id="PF04082">
    <property type="entry name" value="Fungal_trans"/>
    <property type="match status" value="1"/>
</dbReference>
<dbReference type="InterPro" id="IPR007219">
    <property type="entry name" value="XnlR_reg_dom"/>
</dbReference>
<sequence>KPKRRFQCLRCQRVFVRLEHLQRHERTHTQERPFLCNQCDSRFTRRDLLIRHERLSHSGGGGRPQGRPGPATTTTTSTTARLSEENESPSSQGPSKRSKIFAPDHERPHTVPHSNPSPFAIPSINPSPNHAEFRGDFAYPQSPSVALQESASGEETLHHALVLPTLSGPSHHVANGVVQPLAGHFSPVLQVPMDMAGPALSPLDSNFESLDGFAAFLESGTPSSYPFQSLINNGEQPMPFFSLDHFVVAAPMEAPGPMAHTTSETDSPAFNVGHGQQDTGQEPSSFSRFGSRLPSPGVHPDGHTLTNLDVLCRRRQISDVSTEDRDWMLESIADFFQTVPVDFQLPSRLSLARYMHAYIDGFHEHLPFLHIPTMSFGACSVELLLAMAAVGAQYCFEADKGVELFHAAKAIATERVRGSDAAAGEADLMQTAQALLILMAMATWAKHKEIVREALALQSLLASIVRDDGLDTQLDPQPWQEQDSDLGQLEDPETSWAQWVRRESAIRTKFIVFCFFNLQSIVYDIPPLILNFELKMRLPCSAAEFKADTAARRQEATMMMMMTHHDTRRPPAQFQDALRELFSDTSANTSQWHSSLGNYILMHALLQHIFLVRQTARCRFTLATGSSDSELTADEAAPLERALRNWQLGWERDPESSLDPSDPNGPVSFNSTALLRLAYIRLSIDTGPSRALGTRDPVQIARALQNTPAMIRRPEPSPGADPRHHATVPVRALLHAAHTLSIPVKIGIRLVAKTQTFIWSIQHSLCSLECALMLSKWLETLSDSGAGAGAGAVTDDERRIMAIVTTMLGETEFAVGPVHTSADHGDLRETAKHLNVGVLRVWATIFKGAQTWAIVDVIGSALDLYADMLEAKFASLR</sequence>
<evidence type="ECO:0000256" key="5">
    <source>
        <dbReference type="ARBA" id="ARBA00022833"/>
    </source>
</evidence>
<dbReference type="GO" id="GO:0000978">
    <property type="term" value="F:RNA polymerase II cis-regulatory region sequence-specific DNA binding"/>
    <property type="evidence" value="ECO:0007669"/>
    <property type="project" value="InterPro"/>
</dbReference>
<name>A0AAE0X8P2_9PEZI</name>
<evidence type="ECO:0000313" key="11">
    <source>
        <dbReference type="Proteomes" id="UP001270362"/>
    </source>
</evidence>
<evidence type="ECO:0000256" key="3">
    <source>
        <dbReference type="ARBA" id="ARBA00022737"/>
    </source>
</evidence>
<dbReference type="EMBL" id="JAULSO010000002">
    <property type="protein sequence ID" value="KAK3688060.1"/>
    <property type="molecule type" value="Genomic_DNA"/>
</dbReference>
<gene>
    <name evidence="10" type="ORF">B0T22DRAFT_511329</name>
</gene>
<comment type="subcellular location">
    <subcellularLocation>
        <location evidence="1">Nucleus</location>
    </subcellularLocation>
</comment>
<comment type="caution">
    <text evidence="10">The sequence shown here is derived from an EMBL/GenBank/DDBJ whole genome shotgun (WGS) entry which is preliminary data.</text>
</comment>
<dbReference type="Gene3D" id="3.30.160.60">
    <property type="entry name" value="Classic Zinc Finger"/>
    <property type="match status" value="2"/>
</dbReference>
<dbReference type="InterPro" id="IPR051059">
    <property type="entry name" value="VerF-like"/>
</dbReference>
<feature type="non-terminal residue" evidence="10">
    <location>
        <position position="1"/>
    </location>
</feature>
<dbReference type="PANTHER" id="PTHR40626">
    <property type="entry name" value="MIP31509P"/>
    <property type="match status" value="1"/>
</dbReference>
<dbReference type="GO" id="GO:0006351">
    <property type="term" value="P:DNA-templated transcription"/>
    <property type="evidence" value="ECO:0007669"/>
    <property type="project" value="InterPro"/>
</dbReference>
<evidence type="ECO:0000256" key="7">
    <source>
        <dbReference type="PROSITE-ProRule" id="PRU00042"/>
    </source>
</evidence>
<dbReference type="PANTHER" id="PTHR40626:SF10">
    <property type="entry name" value="C2H2-TYPE DOMAIN-CONTAINING PROTEIN"/>
    <property type="match status" value="1"/>
</dbReference>
<dbReference type="PROSITE" id="PS00028">
    <property type="entry name" value="ZINC_FINGER_C2H2_1"/>
    <property type="match status" value="2"/>
</dbReference>
<protein>
    <submittedName>
        <fullName evidence="10">Zinc finger protein ADR1</fullName>
    </submittedName>
</protein>
<evidence type="ECO:0000256" key="4">
    <source>
        <dbReference type="ARBA" id="ARBA00022771"/>
    </source>
</evidence>
<dbReference type="CDD" id="cd12148">
    <property type="entry name" value="fungal_TF_MHR"/>
    <property type="match status" value="1"/>
</dbReference>
<dbReference type="PROSITE" id="PS50157">
    <property type="entry name" value="ZINC_FINGER_C2H2_2"/>
    <property type="match status" value="2"/>
</dbReference>
<evidence type="ECO:0000256" key="8">
    <source>
        <dbReference type="SAM" id="MobiDB-lite"/>
    </source>
</evidence>
<feature type="domain" description="C2H2-type" evidence="9">
    <location>
        <begin position="6"/>
        <end position="33"/>
    </location>
</feature>
<dbReference type="Proteomes" id="UP001270362">
    <property type="component" value="Unassembled WGS sequence"/>
</dbReference>
<feature type="domain" description="C2H2-type" evidence="9">
    <location>
        <begin position="34"/>
        <end position="59"/>
    </location>
</feature>
<dbReference type="Pfam" id="PF00096">
    <property type="entry name" value="zf-C2H2"/>
    <property type="match status" value="2"/>
</dbReference>
<evidence type="ECO:0000259" key="9">
    <source>
        <dbReference type="PROSITE" id="PS50157"/>
    </source>
</evidence>
<evidence type="ECO:0000256" key="2">
    <source>
        <dbReference type="ARBA" id="ARBA00022723"/>
    </source>
</evidence>
<organism evidence="10 11">
    <name type="scientific">Podospora appendiculata</name>
    <dbReference type="NCBI Taxonomy" id="314037"/>
    <lineage>
        <taxon>Eukaryota</taxon>
        <taxon>Fungi</taxon>
        <taxon>Dikarya</taxon>
        <taxon>Ascomycota</taxon>
        <taxon>Pezizomycotina</taxon>
        <taxon>Sordariomycetes</taxon>
        <taxon>Sordariomycetidae</taxon>
        <taxon>Sordariales</taxon>
        <taxon>Podosporaceae</taxon>
        <taxon>Podospora</taxon>
    </lineage>
</organism>
<accession>A0AAE0X8P2</accession>
<keyword evidence="2" id="KW-0479">Metal-binding</keyword>
<dbReference type="GO" id="GO:0008270">
    <property type="term" value="F:zinc ion binding"/>
    <property type="evidence" value="ECO:0007669"/>
    <property type="project" value="UniProtKB-KW"/>
</dbReference>
<keyword evidence="5" id="KW-0862">Zinc</keyword>
<dbReference type="SMART" id="SM00355">
    <property type="entry name" value="ZnF_C2H2"/>
    <property type="match status" value="2"/>
</dbReference>